<sequence>MKEKKPRARSSTCSELSLVLLLCIVELDSLDGANRWQRTGRTRLNRLRAASAFRTCDRCVVVGRCVRVVGWCCVHGSSGGGADIVGKRHRRGSFDFAFGVCTEHHLLNKIAIFSNSYCPSLQCL</sequence>
<name>A0A6P5RVP7_PRUAV</name>
<dbReference type="Proteomes" id="UP000515124">
    <property type="component" value="Unplaced"/>
</dbReference>
<protein>
    <submittedName>
        <fullName evidence="3">Uncharacterized protein LOC110752529</fullName>
    </submittedName>
</protein>
<organism evidence="2 3">
    <name type="scientific">Prunus avium</name>
    <name type="common">Cherry</name>
    <name type="synonym">Cerasus avium</name>
    <dbReference type="NCBI Taxonomy" id="42229"/>
    <lineage>
        <taxon>Eukaryota</taxon>
        <taxon>Viridiplantae</taxon>
        <taxon>Streptophyta</taxon>
        <taxon>Embryophyta</taxon>
        <taxon>Tracheophyta</taxon>
        <taxon>Spermatophyta</taxon>
        <taxon>Magnoliopsida</taxon>
        <taxon>eudicotyledons</taxon>
        <taxon>Gunneridae</taxon>
        <taxon>Pentapetalae</taxon>
        <taxon>rosids</taxon>
        <taxon>fabids</taxon>
        <taxon>Rosales</taxon>
        <taxon>Rosaceae</taxon>
        <taxon>Amygdaloideae</taxon>
        <taxon>Amygdaleae</taxon>
        <taxon>Prunus</taxon>
    </lineage>
</organism>
<feature type="signal peptide" evidence="1">
    <location>
        <begin position="1"/>
        <end position="29"/>
    </location>
</feature>
<proteinExistence type="predicted"/>
<dbReference type="KEGG" id="pavi:110752529"/>
<dbReference type="RefSeq" id="XP_021808900.1">
    <property type="nucleotide sequence ID" value="XM_021953208.1"/>
</dbReference>
<gene>
    <name evidence="3" type="primary">LOC110752529</name>
</gene>
<dbReference type="GeneID" id="110752529"/>
<evidence type="ECO:0000313" key="2">
    <source>
        <dbReference type="Proteomes" id="UP000515124"/>
    </source>
</evidence>
<dbReference type="AlphaFoldDB" id="A0A6P5RVP7"/>
<keyword evidence="2" id="KW-1185">Reference proteome</keyword>
<reference evidence="3" key="1">
    <citation type="submission" date="2025-08" db="UniProtKB">
        <authorList>
            <consortium name="RefSeq"/>
        </authorList>
    </citation>
    <scope>IDENTIFICATION</scope>
</reference>
<accession>A0A6P5RVP7</accession>
<evidence type="ECO:0000313" key="3">
    <source>
        <dbReference type="RefSeq" id="XP_021808900.1"/>
    </source>
</evidence>
<evidence type="ECO:0000256" key="1">
    <source>
        <dbReference type="SAM" id="SignalP"/>
    </source>
</evidence>
<feature type="chain" id="PRO_5028461110" evidence="1">
    <location>
        <begin position="30"/>
        <end position="124"/>
    </location>
</feature>
<keyword evidence="1" id="KW-0732">Signal</keyword>